<sequence length="138" mass="15686">MNLRLGMLVANVYSMLHLVFCNVLLEAISQDGWITNGAEAQLAYIRLMIACNKLERARNVGANTPMFWNQIDDNLQHRMCHASTYQFAFSKLILQKDKALWEGTQSYDVISIDAVSLPTETEIHNHHELTGSFGIQLF</sequence>
<name>A0A0L6V0K5_9BASI</name>
<dbReference type="EMBL" id="LAVV01007936">
    <property type="protein sequence ID" value="KNZ54274.1"/>
    <property type="molecule type" value="Genomic_DNA"/>
</dbReference>
<dbReference type="OrthoDB" id="2511267at2759"/>
<evidence type="ECO:0000256" key="1">
    <source>
        <dbReference type="SAM" id="SignalP"/>
    </source>
</evidence>
<proteinExistence type="predicted"/>
<dbReference type="Proteomes" id="UP000037035">
    <property type="component" value="Unassembled WGS sequence"/>
</dbReference>
<comment type="caution">
    <text evidence="2">The sequence shown here is derived from an EMBL/GenBank/DDBJ whole genome shotgun (WGS) entry which is preliminary data.</text>
</comment>
<keyword evidence="1" id="KW-0732">Signal</keyword>
<organism evidence="2 3">
    <name type="scientific">Puccinia sorghi</name>
    <dbReference type="NCBI Taxonomy" id="27349"/>
    <lineage>
        <taxon>Eukaryota</taxon>
        <taxon>Fungi</taxon>
        <taxon>Dikarya</taxon>
        <taxon>Basidiomycota</taxon>
        <taxon>Pucciniomycotina</taxon>
        <taxon>Pucciniomycetes</taxon>
        <taxon>Pucciniales</taxon>
        <taxon>Pucciniaceae</taxon>
        <taxon>Puccinia</taxon>
    </lineage>
</organism>
<gene>
    <name evidence="2" type="ORF">VP01_2991g2</name>
</gene>
<accession>A0A0L6V0K5</accession>
<dbReference type="VEuPathDB" id="FungiDB:VP01_2991g2"/>
<protein>
    <submittedName>
        <fullName evidence="2">Uncharacterized protein</fullName>
    </submittedName>
</protein>
<keyword evidence="3" id="KW-1185">Reference proteome</keyword>
<dbReference type="AlphaFoldDB" id="A0A0L6V0K5"/>
<feature type="chain" id="PRO_5005567996" evidence="1">
    <location>
        <begin position="22"/>
        <end position="138"/>
    </location>
</feature>
<evidence type="ECO:0000313" key="2">
    <source>
        <dbReference type="EMBL" id="KNZ54274.1"/>
    </source>
</evidence>
<reference evidence="2 3" key="1">
    <citation type="submission" date="2015-08" db="EMBL/GenBank/DDBJ databases">
        <title>Next Generation Sequencing and Analysis of the Genome of Puccinia sorghi L Schw, the Causal Agent of Maize Common Rust.</title>
        <authorList>
            <person name="Rochi L."/>
            <person name="Burguener G."/>
            <person name="Darino M."/>
            <person name="Turjanski A."/>
            <person name="Kreff E."/>
            <person name="Dieguez M.J."/>
            <person name="Sacco F."/>
        </authorList>
    </citation>
    <scope>NUCLEOTIDE SEQUENCE [LARGE SCALE GENOMIC DNA]</scope>
    <source>
        <strain evidence="2 3">RO10H11247</strain>
    </source>
</reference>
<feature type="signal peptide" evidence="1">
    <location>
        <begin position="1"/>
        <end position="21"/>
    </location>
</feature>
<evidence type="ECO:0000313" key="3">
    <source>
        <dbReference type="Proteomes" id="UP000037035"/>
    </source>
</evidence>